<dbReference type="GO" id="GO:0009401">
    <property type="term" value="P:phosphoenolpyruvate-dependent sugar phosphotransferase system"/>
    <property type="evidence" value="ECO:0007669"/>
    <property type="project" value="UniProtKB-KW"/>
</dbReference>
<evidence type="ECO:0000259" key="13">
    <source>
        <dbReference type="PROSITE" id="PS51098"/>
    </source>
</evidence>
<dbReference type="InterPro" id="IPR036878">
    <property type="entry name" value="Glu_permease_IIB"/>
</dbReference>
<dbReference type="Proteomes" id="UP000316196">
    <property type="component" value="Unassembled WGS sequence"/>
</dbReference>
<dbReference type="CDD" id="cd00212">
    <property type="entry name" value="PTS_IIB_glc"/>
    <property type="match status" value="1"/>
</dbReference>
<dbReference type="FunFam" id="3.30.1360.60:FF:000001">
    <property type="entry name" value="PTS system glucose-specific IIBC component PtsG"/>
    <property type="match status" value="1"/>
</dbReference>
<dbReference type="Pfam" id="PF02378">
    <property type="entry name" value="PTS_EIIC"/>
    <property type="match status" value="1"/>
</dbReference>
<dbReference type="InterPro" id="IPR003352">
    <property type="entry name" value="PTS_EIIC"/>
</dbReference>
<dbReference type="GO" id="GO:0016301">
    <property type="term" value="F:kinase activity"/>
    <property type="evidence" value="ECO:0007669"/>
    <property type="project" value="UniProtKB-KW"/>
</dbReference>
<reference evidence="15 16" key="1">
    <citation type="submission" date="2019-06" db="EMBL/GenBank/DDBJ databases">
        <title>Sequencing the genomes of 1000 actinobacteria strains.</title>
        <authorList>
            <person name="Klenk H.-P."/>
        </authorList>
    </citation>
    <scope>NUCLEOTIDE SEQUENCE [LARGE SCALE GENOMIC DNA]</scope>
    <source>
        <strain evidence="15 16">DSM 8251</strain>
    </source>
</reference>
<sequence>MKYDEVGRQIHDAVGGADNISSFTNCMTRLRVSVHDTDKVDVERLKELDGVMGVVPGSQTQIVVGPGHAERLRQAFAKVSGIEPDPEVDDDTDAADRDVAAETKAAVKSHQTTGIHAMFRHIGNIFVPIIPGFIACGLVLAIANIWKLADPAIAENAWYLAFAGIGGIVVGGLNFLVGMNTAKEFGGTPVLGFIAGGVPFLEQMAGVVETAPDGSEIPIQQLSVPLFGTLSPGLGGVIGVIVTAWIFTVIEKKLRTFVPAVLDLFVVPIVTVLAGSLLCVFVIMPISALVMKGLTWLLVDFALQQGGIIGGFLMASLFLPMVMLGVHQGLTPVHAELITQHGFTMLLPILAMAGAGQVGMAIGVYLRTRNDKLRKVIRGAFPVGVLGIGEPLIYGVSLPLVYPFITACLGAGFGGAFVAFGIQQGGDFGAQALGLSGVLMVPVLSAGGWMWYLGGWLISVVMGFVLTYMFGFKEKMADRIM</sequence>
<feature type="active site" description="Phosphocysteine intermediate; for EIIB activity" evidence="11">
    <location>
        <position position="26"/>
    </location>
</feature>
<evidence type="ECO:0000256" key="5">
    <source>
        <dbReference type="ARBA" id="ARBA00022679"/>
    </source>
</evidence>
<keyword evidence="10 12" id="KW-0472">Membrane</keyword>
<accession>A0A542Z8D4</accession>
<evidence type="ECO:0000259" key="14">
    <source>
        <dbReference type="PROSITE" id="PS51103"/>
    </source>
</evidence>
<feature type="transmembrane region" description="Helical" evidence="12">
    <location>
        <begin position="376"/>
        <end position="394"/>
    </location>
</feature>
<dbReference type="GO" id="GO:0008982">
    <property type="term" value="F:protein-N(PI)-phosphohistidine-sugar phosphotransferase activity"/>
    <property type="evidence" value="ECO:0007669"/>
    <property type="project" value="InterPro"/>
</dbReference>
<feature type="transmembrane region" description="Helical" evidence="12">
    <location>
        <begin position="267"/>
        <end position="290"/>
    </location>
</feature>
<feature type="transmembrane region" description="Helical" evidence="12">
    <location>
        <begin position="451"/>
        <end position="471"/>
    </location>
</feature>
<comment type="caution">
    <text evidence="15">The sequence shown here is derived from an EMBL/GenBank/DDBJ whole genome shotgun (WGS) entry which is preliminary data.</text>
</comment>
<dbReference type="GO" id="GO:0090588">
    <property type="term" value="F:protein-phosphocysteine-N-acetylmuramate phosphotransferase system transporter activity"/>
    <property type="evidence" value="ECO:0007669"/>
    <property type="project" value="TreeGrafter"/>
</dbReference>
<keyword evidence="3" id="KW-1003">Cell membrane</keyword>
<dbReference type="PROSITE" id="PS51098">
    <property type="entry name" value="PTS_EIIB_TYPE_1"/>
    <property type="match status" value="1"/>
</dbReference>
<feature type="domain" description="PTS EIIC type-1" evidence="14">
    <location>
        <begin position="120"/>
        <end position="481"/>
    </location>
</feature>
<dbReference type="InterPro" id="IPR001996">
    <property type="entry name" value="PTS_IIB_1"/>
</dbReference>
<evidence type="ECO:0000256" key="6">
    <source>
        <dbReference type="ARBA" id="ARBA00022683"/>
    </source>
</evidence>
<evidence type="ECO:0000256" key="2">
    <source>
        <dbReference type="ARBA" id="ARBA00022448"/>
    </source>
</evidence>
<keyword evidence="5" id="KW-0808">Transferase</keyword>
<keyword evidence="16" id="KW-1185">Reference proteome</keyword>
<keyword evidence="6" id="KW-0598">Phosphotransferase system</keyword>
<comment type="subcellular location">
    <subcellularLocation>
        <location evidence="1">Cell membrane</location>
        <topology evidence="1">Multi-pass membrane protein</topology>
    </subcellularLocation>
</comment>
<dbReference type="InterPro" id="IPR018113">
    <property type="entry name" value="PTrfase_EIIB_Cys"/>
</dbReference>
<evidence type="ECO:0000256" key="10">
    <source>
        <dbReference type="ARBA" id="ARBA00023136"/>
    </source>
</evidence>
<organism evidence="15 16">
    <name type="scientific">Propioniferax innocua</name>
    <dbReference type="NCBI Taxonomy" id="1753"/>
    <lineage>
        <taxon>Bacteria</taxon>
        <taxon>Bacillati</taxon>
        <taxon>Actinomycetota</taxon>
        <taxon>Actinomycetes</taxon>
        <taxon>Propionibacteriales</taxon>
        <taxon>Propionibacteriaceae</taxon>
        <taxon>Propioniferax</taxon>
    </lineage>
</organism>
<keyword evidence="2" id="KW-0813">Transport</keyword>
<feature type="domain" description="PTS EIIB type-1" evidence="13">
    <location>
        <begin position="4"/>
        <end position="86"/>
    </location>
</feature>
<proteinExistence type="predicted"/>
<evidence type="ECO:0000256" key="12">
    <source>
        <dbReference type="SAM" id="Phobius"/>
    </source>
</evidence>
<evidence type="ECO:0000256" key="4">
    <source>
        <dbReference type="ARBA" id="ARBA00022597"/>
    </source>
</evidence>
<feature type="transmembrane region" description="Helical" evidence="12">
    <location>
        <begin position="302"/>
        <end position="323"/>
    </location>
</feature>
<keyword evidence="9 12" id="KW-1133">Transmembrane helix</keyword>
<evidence type="ECO:0000256" key="9">
    <source>
        <dbReference type="ARBA" id="ARBA00022989"/>
    </source>
</evidence>
<feature type="transmembrane region" description="Helical" evidence="12">
    <location>
        <begin position="343"/>
        <end position="364"/>
    </location>
</feature>
<gene>
    <name evidence="15" type="ORF">FB460_2486</name>
</gene>
<feature type="transmembrane region" description="Helical" evidence="12">
    <location>
        <begin position="226"/>
        <end position="247"/>
    </location>
</feature>
<dbReference type="PANTHER" id="PTHR30175">
    <property type="entry name" value="PHOSPHOTRANSFERASE SYSTEM TRANSPORT PROTEIN"/>
    <property type="match status" value="1"/>
</dbReference>
<evidence type="ECO:0000256" key="8">
    <source>
        <dbReference type="ARBA" id="ARBA00022777"/>
    </source>
</evidence>
<feature type="transmembrane region" description="Helical" evidence="12">
    <location>
        <begin position="158"/>
        <end position="177"/>
    </location>
</feature>
<evidence type="ECO:0000256" key="3">
    <source>
        <dbReference type="ARBA" id="ARBA00022475"/>
    </source>
</evidence>
<name>A0A542Z8D4_9ACTN</name>
<dbReference type="Gene3D" id="3.30.1360.60">
    <property type="entry name" value="Glucose permease domain IIB"/>
    <property type="match status" value="1"/>
</dbReference>
<protein>
    <submittedName>
        <fullName evidence="15">PTS system IIB component (Glc family) /PTS system IIC component (Glc family)</fullName>
    </submittedName>
</protein>
<dbReference type="OrthoDB" id="9797715at2"/>
<keyword evidence="7 12" id="KW-0812">Transmembrane</keyword>
<keyword evidence="8" id="KW-0418">Kinase</keyword>
<keyword evidence="4" id="KW-0762">Sugar transport</keyword>
<dbReference type="GO" id="GO:0005886">
    <property type="term" value="C:plasma membrane"/>
    <property type="evidence" value="ECO:0007669"/>
    <property type="project" value="UniProtKB-SubCell"/>
</dbReference>
<evidence type="ECO:0000313" key="16">
    <source>
        <dbReference type="Proteomes" id="UP000316196"/>
    </source>
</evidence>
<dbReference type="RefSeq" id="WP_142094499.1">
    <property type="nucleotide sequence ID" value="NZ_BAAAMD010000002.1"/>
</dbReference>
<feature type="transmembrane region" description="Helical" evidence="12">
    <location>
        <begin position="428"/>
        <end position="445"/>
    </location>
</feature>
<dbReference type="AlphaFoldDB" id="A0A542Z8D4"/>
<evidence type="ECO:0000256" key="11">
    <source>
        <dbReference type="PROSITE-ProRule" id="PRU00421"/>
    </source>
</evidence>
<dbReference type="Pfam" id="PF00367">
    <property type="entry name" value="PTS_EIIB"/>
    <property type="match status" value="1"/>
</dbReference>
<feature type="transmembrane region" description="Helical" evidence="12">
    <location>
        <begin position="400"/>
        <end position="421"/>
    </location>
</feature>
<evidence type="ECO:0000256" key="7">
    <source>
        <dbReference type="ARBA" id="ARBA00022692"/>
    </source>
</evidence>
<dbReference type="InterPro" id="IPR013013">
    <property type="entry name" value="PTS_EIIC_1"/>
</dbReference>
<dbReference type="PROSITE" id="PS51103">
    <property type="entry name" value="PTS_EIIC_TYPE_1"/>
    <property type="match status" value="1"/>
</dbReference>
<dbReference type="PROSITE" id="PS01035">
    <property type="entry name" value="PTS_EIIB_TYPE_1_CYS"/>
    <property type="match status" value="1"/>
</dbReference>
<dbReference type="PANTHER" id="PTHR30175:SF3">
    <property type="entry name" value="PTS SYSTEM N-ACETYLMURAMIC ACID-SPECIFIC EIIBC COMPONENT"/>
    <property type="match status" value="1"/>
</dbReference>
<dbReference type="EMBL" id="VFOR01000004">
    <property type="protein sequence ID" value="TQL56596.1"/>
    <property type="molecule type" value="Genomic_DNA"/>
</dbReference>
<dbReference type="InterPro" id="IPR050558">
    <property type="entry name" value="PTS_Sugar-Specific_Components"/>
</dbReference>
<dbReference type="SUPFAM" id="SSF55604">
    <property type="entry name" value="Glucose permease domain IIB"/>
    <property type="match status" value="1"/>
</dbReference>
<evidence type="ECO:0000256" key="1">
    <source>
        <dbReference type="ARBA" id="ARBA00004651"/>
    </source>
</evidence>
<feature type="transmembrane region" description="Helical" evidence="12">
    <location>
        <begin position="125"/>
        <end position="146"/>
    </location>
</feature>
<evidence type="ECO:0000313" key="15">
    <source>
        <dbReference type="EMBL" id="TQL56596.1"/>
    </source>
</evidence>